<feature type="chain" id="PRO_5036882667" evidence="1">
    <location>
        <begin position="23"/>
        <end position="463"/>
    </location>
</feature>
<keyword evidence="1" id="KW-0732">Signal</keyword>
<evidence type="ECO:0000256" key="1">
    <source>
        <dbReference type="SAM" id="SignalP"/>
    </source>
</evidence>
<feature type="signal peptide" evidence="1">
    <location>
        <begin position="1"/>
        <end position="22"/>
    </location>
</feature>
<comment type="caution">
    <text evidence="2">The sequence shown here is derived from an EMBL/GenBank/DDBJ whole genome shotgun (WGS) entry which is preliminary data.</text>
</comment>
<reference evidence="2" key="1">
    <citation type="submission" date="2020-07" db="EMBL/GenBank/DDBJ databases">
        <title>Huge and variable diversity of episymbiotic CPR bacteria and DPANN archaea in groundwater ecosystems.</title>
        <authorList>
            <person name="He C.Y."/>
            <person name="Keren R."/>
            <person name="Whittaker M."/>
            <person name="Farag I.F."/>
            <person name="Doudna J."/>
            <person name="Cate J.H.D."/>
            <person name="Banfield J.F."/>
        </authorList>
    </citation>
    <scope>NUCLEOTIDE SEQUENCE</scope>
    <source>
        <strain evidence="2">NC_groundwater_193_Ag_S-0.1um_51_7</strain>
    </source>
</reference>
<organism evidence="2 3">
    <name type="scientific">Candidatus Sungiibacteriota bacterium</name>
    <dbReference type="NCBI Taxonomy" id="2750080"/>
    <lineage>
        <taxon>Bacteria</taxon>
        <taxon>Candidatus Sungiibacteriota</taxon>
    </lineage>
</organism>
<evidence type="ECO:0000313" key="2">
    <source>
        <dbReference type="EMBL" id="MBI2096717.1"/>
    </source>
</evidence>
<name>A0A931WNW8_9BACT</name>
<dbReference type="Proteomes" id="UP000724148">
    <property type="component" value="Unassembled WGS sequence"/>
</dbReference>
<dbReference type="Gene3D" id="2.60.40.1120">
    <property type="entry name" value="Carboxypeptidase-like, regulatory domain"/>
    <property type="match status" value="1"/>
</dbReference>
<dbReference type="GO" id="GO:0004180">
    <property type="term" value="F:carboxypeptidase activity"/>
    <property type="evidence" value="ECO:0007669"/>
    <property type="project" value="UniProtKB-KW"/>
</dbReference>
<dbReference type="AlphaFoldDB" id="A0A931WNW8"/>
<dbReference type="GO" id="GO:0030246">
    <property type="term" value="F:carbohydrate binding"/>
    <property type="evidence" value="ECO:0007669"/>
    <property type="project" value="InterPro"/>
</dbReference>
<proteinExistence type="predicted"/>
<gene>
    <name evidence="2" type="ORF">HYT40_00985</name>
</gene>
<evidence type="ECO:0000313" key="3">
    <source>
        <dbReference type="Proteomes" id="UP000724148"/>
    </source>
</evidence>
<dbReference type="SUPFAM" id="SSF49452">
    <property type="entry name" value="Starch-binding domain-like"/>
    <property type="match status" value="1"/>
</dbReference>
<protein>
    <submittedName>
        <fullName evidence="2">Carboxypeptidase regulatory-like domain-containing protein</fullName>
    </submittedName>
</protein>
<accession>A0A931WNW8</accession>
<dbReference type="InterPro" id="IPR013784">
    <property type="entry name" value="Carb-bd-like_fold"/>
</dbReference>
<keyword evidence="2" id="KW-0378">Hydrolase</keyword>
<sequence>MRKYIQSLVILPLFVAPIFALAEDNNSATILQLQAQVTALQKQIEALRSTRANPALSAPGSSSGSASSAGNIGGLGGSVSAASINAAGAATSVAFDNSTANDDIAQLSNLRIQTISASSANEGIITAAYDFGVRCQKFSGKDAVSGVPVPCPLFNSQLYTIRVTSETQLFFRHRARAQLSDFAVGDRINVYGFMDRANLAIDALIVRNLDKPKQKSFIQLNNVEVVGLPAGGLPATLVVARKSPFPCFDYGTAGNSRATPLPCPLALESTSAQALPSSAEGSIAQHIAYKVMVSASTKIINRERVPMLLADISMGDKLNIYGTPTDSTGTIDALVIRDLSKPAETASRATIRAMAVNADLVCTQQDPGTSVGVLPCGLLYNATVRLYKNIALIAQRSTETGVAVFESVEPGLYTLEASAPGYQSEGSQSVVVEKGDYSVVLKLKTTASSSSTSAPTSTTAVNQ</sequence>
<dbReference type="EMBL" id="JACOZA010000026">
    <property type="protein sequence ID" value="MBI2096717.1"/>
    <property type="molecule type" value="Genomic_DNA"/>
</dbReference>
<keyword evidence="2" id="KW-0121">Carboxypeptidase</keyword>
<keyword evidence="2" id="KW-0645">Protease</keyword>